<dbReference type="EMBL" id="BGZK01000548">
    <property type="protein sequence ID" value="GBP49609.1"/>
    <property type="molecule type" value="Genomic_DNA"/>
</dbReference>
<organism evidence="2 3">
    <name type="scientific">Eumeta variegata</name>
    <name type="common">Bagworm moth</name>
    <name type="synonym">Eumeta japonica</name>
    <dbReference type="NCBI Taxonomy" id="151549"/>
    <lineage>
        <taxon>Eukaryota</taxon>
        <taxon>Metazoa</taxon>
        <taxon>Ecdysozoa</taxon>
        <taxon>Arthropoda</taxon>
        <taxon>Hexapoda</taxon>
        <taxon>Insecta</taxon>
        <taxon>Pterygota</taxon>
        <taxon>Neoptera</taxon>
        <taxon>Endopterygota</taxon>
        <taxon>Lepidoptera</taxon>
        <taxon>Glossata</taxon>
        <taxon>Ditrysia</taxon>
        <taxon>Tineoidea</taxon>
        <taxon>Psychidae</taxon>
        <taxon>Oiketicinae</taxon>
        <taxon>Eumeta</taxon>
    </lineage>
</organism>
<keyword evidence="3" id="KW-1185">Reference proteome</keyword>
<comment type="caution">
    <text evidence="2">The sequence shown here is derived from an EMBL/GenBank/DDBJ whole genome shotgun (WGS) entry which is preliminary data.</text>
</comment>
<gene>
    <name evidence="2" type="ORF">EVAR_97907_1</name>
</gene>
<protein>
    <submittedName>
        <fullName evidence="2">Uncharacterized protein</fullName>
    </submittedName>
</protein>
<evidence type="ECO:0000256" key="1">
    <source>
        <dbReference type="SAM" id="SignalP"/>
    </source>
</evidence>
<dbReference type="AlphaFoldDB" id="A0A4C1WGY1"/>
<evidence type="ECO:0000313" key="3">
    <source>
        <dbReference type="Proteomes" id="UP000299102"/>
    </source>
</evidence>
<feature type="chain" id="PRO_5020031109" evidence="1">
    <location>
        <begin position="23"/>
        <end position="148"/>
    </location>
</feature>
<keyword evidence="1" id="KW-0732">Signal</keyword>
<evidence type="ECO:0000313" key="2">
    <source>
        <dbReference type="EMBL" id="GBP49609.1"/>
    </source>
</evidence>
<accession>A0A4C1WGY1</accession>
<feature type="signal peptide" evidence="1">
    <location>
        <begin position="1"/>
        <end position="22"/>
    </location>
</feature>
<proteinExistence type="predicted"/>
<sequence>MALAYWLLAALALGRGAVGVAGSLYDDYDSYTRTYDYKNSVLDSTASSEIRFSASELPAPPLPSGRLLLCAFSCTRKVPTYHIFRREHSQSCLCSNSPSDPLPVLITHISLGGSGRVKAAIFVIERNVIIDCNENVYISMEYKTKPDA</sequence>
<dbReference type="Proteomes" id="UP000299102">
    <property type="component" value="Unassembled WGS sequence"/>
</dbReference>
<name>A0A4C1WGY1_EUMVA</name>
<reference evidence="2 3" key="1">
    <citation type="journal article" date="2019" name="Commun. Biol.">
        <title>The bagworm genome reveals a unique fibroin gene that provides high tensile strength.</title>
        <authorList>
            <person name="Kono N."/>
            <person name="Nakamura H."/>
            <person name="Ohtoshi R."/>
            <person name="Tomita M."/>
            <person name="Numata K."/>
            <person name="Arakawa K."/>
        </authorList>
    </citation>
    <scope>NUCLEOTIDE SEQUENCE [LARGE SCALE GENOMIC DNA]</scope>
</reference>